<feature type="transmembrane region" description="Helical" evidence="8">
    <location>
        <begin position="112"/>
        <end position="129"/>
    </location>
</feature>
<feature type="transmembrane region" description="Helical" evidence="8">
    <location>
        <begin position="177"/>
        <end position="197"/>
    </location>
</feature>
<dbReference type="InterPro" id="IPR004761">
    <property type="entry name" value="Spore_GerAB"/>
</dbReference>
<evidence type="ECO:0000256" key="7">
    <source>
        <dbReference type="ARBA" id="ARBA00023136"/>
    </source>
</evidence>
<evidence type="ECO:0000256" key="1">
    <source>
        <dbReference type="ARBA" id="ARBA00004141"/>
    </source>
</evidence>
<feature type="transmembrane region" description="Helical" evidence="8">
    <location>
        <begin position="329"/>
        <end position="347"/>
    </location>
</feature>
<evidence type="ECO:0000313" key="10">
    <source>
        <dbReference type="Proteomes" id="UP000199516"/>
    </source>
</evidence>
<feature type="transmembrane region" description="Helical" evidence="8">
    <location>
        <begin position="209"/>
        <end position="236"/>
    </location>
</feature>
<dbReference type="STRING" id="930128.SAMN05192532_103286"/>
<feature type="transmembrane region" description="Helical" evidence="8">
    <location>
        <begin position="35"/>
        <end position="54"/>
    </location>
</feature>
<evidence type="ECO:0000256" key="4">
    <source>
        <dbReference type="ARBA" id="ARBA00022544"/>
    </source>
</evidence>
<protein>
    <submittedName>
        <fullName evidence="9">Spore germination protein (Amino acid permease)</fullName>
    </submittedName>
</protein>
<reference evidence="9 10" key="1">
    <citation type="submission" date="2016-10" db="EMBL/GenBank/DDBJ databases">
        <authorList>
            <person name="de Groot N.N."/>
        </authorList>
    </citation>
    <scope>NUCLEOTIDE SEQUENCE [LARGE SCALE GENOMIC DNA]</scope>
    <source>
        <strain evidence="9 10">DSM 23995</strain>
    </source>
</reference>
<dbReference type="PANTHER" id="PTHR34975">
    <property type="entry name" value="SPORE GERMINATION PROTEIN A2"/>
    <property type="match status" value="1"/>
</dbReference>
<comment type="subcellular location">
    <subcellularLocation>
        <location evidence="1">Membrane</location>
        <topology evidence="1">Multi-pass membrane protein</topology>
    </subcellularLocation>
</comment>
<dbReference type="EMBL" id="FONT01000003">
    <property type="protein sequence ID" value="SFE73341.1"/>
    <property type="molecule type" value="Genomic_DNA"/>
</dbReference>
<dbReference type="AlphaFoldDB" id="A0A1I2CYG5"/>
<dbReference type="NCBIfam" id="TIGR00912">
    <property type="entry name" value="2A0309"/>
    <property type="match status" value="1"/>
</dbReference>
<accession>A0A1I2CYG5</accession>
<keyword evidence="5 8" id="KW-0812">Transmembrane</keyword>
<evidence type="ECO:0000313" key="9">
    <source>
        <dbReference type="EMBL" id="SFE73341.1"/>
    </source>
</evidence>
<feature type="transmembrane region" description="Helical" evidence="8">
    <location>
        <begin position="299"/>
        <end position="317"/>
    </location>
</feature>
<dbReference type="Pfam" id="PF03845">
    <property type="entry name" value="Spore_permease"/>
    <property type="match status" value="1"/>
</dbReference>
<gene>
    <name evidence="9" type="ORF">SAMN05192532_103286</name>
</gene>
<evidence type="ECO:0000256" key="6">
    <source>
        <dbReference type="ARBA" id="ARBA00022989"/>
    </source>
</evidence>
<feature type="transmembrane region" description="Helical" evidence="8">
    <location>
        <begin position="136"/>
        <end position="157"/>
    </location>
</feature>
<evidence type="ECO:0000256" key="5">
    <source>
        <dbReference type="ARBA" id="ARBA00022692"/>
    </source>
</evidence>
<evidence type="ECO:0000256" key="3">
    <source>
        <dbReference type="ARBA" id="ARBA00022448"/>
    </source>
</evidence>
<dbReference type="RefSeq" id="WP_091660566.1">
    <property type="nucleotide sequence ID" value="NZ_FONT01000003.1"/>
</dbReference>
<dbReference type="GO" id="GO:0016020">
    <property type="term" value="C:membrane"/>
    <property type="evidence" value="ECO:0007669"/>
    <property type="project" value="UniProtKB-SubCell"/>
</dbReference>
<keyword evidence="6 8" id="KW-1133">Transmembrane helix</keyword>
<organism evidence="9 10">
    <name type="scientific">Alteribacillus iranensis</name>
    <dbReference type="NCBI Taxonomy" id="930128"/>
    <lineage>
        <taxon>Bacteria</taxon>
        <taxon>Bacillati</taxon>
        <taxon>Bacillota</taxon>
        <taxon>Bacilli</taxon>
        <taxon>Bacillales</taxon>
        <taxon>Bacillaceae</taxon>
        <taxon>Alteribacillus</taxon>
    </lineage>
</organism>
<keyword evidence="3" id="KW-0813">Transport</keyword>
<name>A0A1I2CYG5_9BACI</name>
<keyword evidence="4" id="KW-0309">Germination</keyword>
<keyword evidence="10" id="KW-1185">Reference proteome</keyword>
<dbReference type="OrthoDB" id="2381188at2"/>
<keyword evidence="7 8" id="KW-0472">Membrane</keyword>
<comment type="similarity">
    <text evidence="2">Belongs to the amino acid-polyamine-organocation (APC) superfamily. Spore germination protein (SGP) (TC 2.A.3.9) family.</text>
</comment>
<dbReference type="PANTHER" id="PTHR34975:SF2">
    <property type="entry name" value="SPORE GERMINATION PROTEIN A2"/>
    <property type="match status" value="1"/>
</dbReference>
<dbReference type="GO" id="GO:0009847">
    <property type="term" value="P:spore germination"/>
    <property type="evidence" value="ECO:0007669"/>
    <property type="project" value="InterPro"/>
</dbReference>
<feature type="transmembrane region" description="Helical" evidence="8">
    <location>
        <begin position="80"/>
        <end position="106"/>
    </location>
</feature>
<feature type="transmembrane region" description="Helical" evidence="8">
    <location>
        <begin position="261"/>
        <end position="279"/>
    </location>
</feature>
<sequence length="367" mass="42078">MVKKWETLFLLVMTLPIMGHVVILPLMLDVVGRDIWISVLLSLPAAFLIAWFIYRIRLLTPNETFPQLVKGILGKFGGSMVITICTMYFLFLTVLSAAALVDLVFIGFLPDTPRFVLLLWFILFAMYAASKGIKRIALTSSILAFITAITGHTVTLMDHPKKEWAYLQPILEFGWGPVLWGTLILISVWVELLFLLIIPFKDIKAKRIFLIWSLGIIINALMMLSTSTSAITIFGLGQAENLVYPAFSIVRIVDLGFIDRFDVYAVILMTFGVYIRCSLYLRIAHELTVESFQKKWKKYFVFMAYTAIVFIGSYYMVLNYYRLEGMIQAYAYSFILLPLVFLLYVIGRRRRKKEALSFPSSTTETHR</sequence>
<evidence type="ECO:0000256" key="8">
    <source>
        <dbReference type="SAM" id="Phobius"/>
    </source>
</evidence>
<proteinExistence type="inferred from homology"/>
<dbReference type="Proteomes" id="UP000199516">
    <property type="component" value="Unassembled WGS sequence"/>
</dbReference>
<evidence type="ECO:0000256" key="2">
    <source>
        <dbReference type="ARBA" id="ARBA00007998"/>
    </source>
</evidence>